<gene>
    <name evidence="3" type="ORF">WA026_021937</name>
</gene>
<dbReference type="Proteomes" id="UP001431783">
    <property type="component" value="Unassembled WGS sequence"/>
</dbReference>
<feature type="compositionally biased region" description="Low complexity" evidence="1">
    <location>
        <begin position="252"/>
        <end position="278"/>
    </location>
</feature>
<keyword evidence="4" id="KW-1185">Reference proteome</keyword>
<dbReference type="AlphaFoldDB" id="A0AAW1VJ59"/>
<keyword evidence="2" id="KW-0732">Signal</keyword>
<feature type="signal peptide" evidence="2">
    <location>
        <begin position="1"/>
        <end position="21"/>
    </location>
</feature>
<comment type="caution">
    <text evidence="3">The sequence shown here is derived from an EMBL/GenBank/DDBJ whole genome shotgun (WGS) entry which is preliminary data.</text>
</comment>
<evidence type="ECO:0000256" key="1">
    <source>
        <dbReference type="SAM" id="MobiDB-lite"/>
    </source>
</evidence>
<feature type="chain" id="PRO_5043632124" evidence="2">
    <location>
        <begin position="22"/>
        <end position="348"/>
    </location>
</feature>
<organism evidence="3 4">
    <name type="scientific">Henosepilachna vigintioctopunctata</name>
    <dbReference type="NCBI Taxonomy" id="420089"/>
    <lineage>
        <taxon>Eukaryota</taxon>
        <taxon>Metazoa</taxon>
        <taxon>Ecdysozoa</taxon>
        <taxon>Arthropoda</taxon>
        <taxon>Hexapoda</taxon>
        <taxon>Insecta</taxon>
        <taxon>Pterygota</taxon>
        <taxon>Neoptera</taxon>
        <taxon>Endopterygota</taxon>
        <taxon>Coleoptera</taxon>
        <taxon>Polyphaga</taxon>
        <taxon>Cucujiformia</taxon>
        <taxon>Coccinelloidea</taxon>
        <taxon>Coccinellidae</taxon>
        <taxon>Epilachninae</taxon>
        <taxon>Epilachnini</taxon>
        <taxon>Henosepilachna</taxon>
    </lineage>
</organism>
<evidence type="ECO:0000256" key="2">
    <source>
        <dbReference type="SAM" id="SignalP"/>
    </source>
</evidence>
<feature type="compositionally biased region" description="Basic residues" evidence="1">
    <location>
        <begin position="333"/>
        <end position="348"/>
    </location>
</feature>
<name>A0AAW1VJ59_9CUCU</name>
<feature type="compositionally biased region" description="Low complexity" evidence="1">
    <location>
        <begin position="308"/>
        <end position="322"/>
    </location>
</feature>
<dbReference type="EMBL" id="JARQZJ010000138">
    <property type="protein sequence ID" value="KAK9892745.1"/>
    <property type="molecule type" value="Genomic_DNA"/>
</dbReference>
<feature type="region of interest" description="Disordered" evidence="1">
    <location>
        <begin position="252"/>
        <end position="348"/>
    </location>
</feature>
<evidence type="ECO:0000313" key="4">
    <source>
        <dbReference type="Proteomes" id="UP001431783"/>
    </source>
</evidence>
<protein>
    <submittedName>
        <fullName evidence="3">Uncharacterized protein</fullName>
    </submittedName>
</protein>
<accession>A0AAW1VJ59</accession>
<sequence length="348" mass="39779">MFSNYEKICIFILFISFLSKSQENGLEPSTHNGIKKNRKFTNFIKKNEVLDLFKIRRICMDVCNPPYFAQEYPASYGNQNGQYYPSGSYGYDNNGQSQNYPFGSYGYGQSQNYPFGGNGYGSNVQSQNYPFGSYGYGSYDDTQSNLPGSFGYGGSQYYPSGSNAYELYNGIQNYYPQNQFGEYYPWCYRDMFRKKYNIDPGTRKPRVFHYKKFIHKKRKTYKINKNYNYNQDYINCQRICYPLVIPETVSTKSTAKVTRTKTTTKITRSTTVSSTSTETSDDGEATLSPPEKPDSSTMLKPADVEYQSTQPSASTSEISSPSVLSTQKPEAKSKRKGKPTKHLRMVLE</sequence>
<reference evidence="3 4" key="1">
    <citation type="submission" date="2023-03" db="EMBL/GenBank/DDBJ databases">
        <title>Genome insight into feeding habits of ladybird beetles.</title>
        <authorList>
            <person name="Li H.-S."/>
            <person name="Huang Y.-H."/>
            <person name="Pang H."/>
        </authorList>
    </citation>
    <scope>NUCLEOTIDE SEQUENCE [LARGE SCALE GENOMIC DNA]</scope>
    <source>
        <strain evidence="3">SYSU_2023b</strain>
        <tissue evidence="3">Whole body</tissue>
    </source>
</reference>
<evidence type="ECO:0000313" key="3">
    <source>
        <dbReference type="EMBL" id="KAK9892745.1"/>
    </source>
</evidence>
<proteinExistence type="predicted"/>